<evidence type="ECO:0000259" key="3">
    <source>
        <dbReference type="PROSITE" id="PS50158"/>
    </source>
</evidence>
<feature type="compositionally biased region" description="Basic and acidic residues" evidence="2">
    <location>
        <begin position="1578"/>
        <end position="1591"/>
    </location>
</feature>
<dbReference type="SUPFAM" id="SSF82199">
    <property type="entry name" value="SET domain"/>
    <property type="match status" value="1"/>
</dbReference>
<keyword evidence="1" id="KW-0862">Zinc</keyword>
<feature type="compositionally biased region" description="Basic and acidic residues" evidence="2">
    <location>
        <begin position="250"/>
        <end position="283"/>
    </location>
</feature>
<feature type="region of interest" description="Disordered" evidence="2">
    <location>
        <begin position="470"/>
        <end position="494"/>
    </location>
</feature>
<keyword evidence="1" id="KW-0479">Metal-binding</keyword>
<dbReference type="InterPro" id="IPR046341">
    <property type="entry name" value="SET_dom_sf"/>
</dbReference>
<feature type="compositionally biased region" description="Low complexity" evidence="2">
    <location>
        <begin position="1420"/>
        <end position="1429"/>
    </location>
</feature>
<protein>
    <recommendedName>
        <fullName evidence="7">CCHC-type domain-containing protein</fullName>
    </recommendedName>
</protein>
<dbReference type="PANTHER" id="PTHR46655">
    <property type="entry name" value="HISTONE-LYSINE N-METHYLTRANSFERASE ATXR3"/>
    <property type="match status" value="1"/>
</dbReference>
<feature type="compositionally biased region" description="Basic residues" evidence="2">
    <location>
        <begin position="206"/>
        <end position="215"/>
    </location>
</feature>
<feature type="compositionally biased region" description="Polar residues" evidence="2">
    <location>
        <begin position="612"/>
        <end position="622"/>
    </location>
</feature>
<dbReference type="InterPro" id="IPR045606">
    <property type="entry name" value="ATXR3_C"/>
</dbReference>
<evidence type="ECO:0000259" key="4">
    <source>
        <dbReference type="PROSITE" id="PS50280"/>
    </source>
</evidence>
<feature type="compositionally biased region" description="Basic and acidic residues" evidence="2">
    <location>
        <begin position="640"/>
        <end position="651"/>
    </location>
</feature>
<feature type="compositionally biased region" description="Basic and acidic residues" evidence="2">
    <location>
        <begin position="172"/>
        <end position="189"/>
    </location>
</feature>
<feature type="domain" description="CCHC-type" evidence="3">
    <location>
        <begin position="72"/>
        <end position="87"/>
    </location>
</feature>
<feature type="compositionally biased region" description="Acidic residues" evidence="2">
    <location>
        <begin position="1946"/>
        <end position="1970"/>
    </location>
</feature>
<feature type="compositionally biased region" description="Basic and acidic residues" evidence="2">
    <location>
        <begin position="1869"/>
        <end position="1878"/>
    </location>
</feature>
<dbReference type="Gene3D" id="3.80.10.10">
    <property type="entry name" value="Ribonuclease Inhibitor"/>
    <property type="match status" value="1"/>
</dbReference>
<gene>
    <name evidence="5" type="ORF">KC19_3G244900</name>
</gene>
<feature type="compositionally biased region" description="Polar residues" evidence="2">
    <location>
        <begin position="352"/>
        <end position="363"/>
    </location>
</feature>
<dbReference type="InterPro" id="IPR001878">
    <property type="entry name" value="Znf_CCHC"/>
</dbReference>
<feature type="domain" description="SET" evidence="4">
    <location>
        <begin position="2177"/>
        <end position="2321"/>
    </location>
</feature>
<evidence type="ECO:0000256" key="2">
    <source>
        <dbReference type="SAM" id="MobiDB-lite"/>
    </source>
</evidence>
<feature type="compositionally biased region" description="Polar residues" evidence="2">
    <location>
        <begin position="1324"/>
        <end position="1337"/>
    </location>
</feature>
<accession>A0A8T0IME3</accession>
<dbReference type="InterPro" id="IPR032675">
    <property type="entry name" value="LRR_dom_sf"/>
</dbReference>
<dbReference type="SMART" id="SM00317">
    <property type="entry name" value="SET"/>
    <property type="match status" value="1"/>
</dbReference>
<dbReference type="EMBL" id="CM026423">
    <property type="protein sequence ID" value="KAG0584934.1"/>
    <property type="molecule type" value="Genomic_DNA"/>
</dbReference>
<dbReference type="InterPro" id="IPR036875">
    <property type="entry name" value="Znf_CCHC_sf"/>
</dbReference>
<evidence type="ECO:0000256" key="1">
    <source>
        <dbReference type="PROSITE-ProRule" id="PRU00047"/>
    </source>
</evidence>
<dbReference type="PANTHER" id="PTHR46655:SF1">
    <property type="entry name" value="HISTONE-LYSINE N-METHYLTRANSFERASE ATXR3"/>
    <property type="match status" value="1"/>
</dbReference>
<feature type="region of interest" description="Disordered" evidence="2">
    <location>
        <begin position="1869"/>
        <end position="1890"/>
    </location>
</feature>
<dbReference type="PROSITE" id="PS50280">
    <property type="entry name" value="SET"/>
    <property type="match status" value="1"/>
</dbReference>
<feature type="compositionally biased region" description="Acidic residues" evidence="2">
    <location>
        <begin position="1983"/>
        <end position="1998"/>
    </location>
</feature>
<dbReference type="Proteomes" id="UP000822688">
    <property type="component" value="Chromosome 3"/>
</dbReference>
<dbReference type="InterPro" id="IPR001214">
    <property type="entry name" value="SET_dom"/>
</dbReference>
<organism evidence="5 6">
    <name type="scientific">Ceratodon purpureus</name>
    <name type="common">Fire moss</name>
    <name type="synonym">Dicranum purpureum</name>
    <dbReference type="NCBI Taxonomy" id="3225"/>
    <lineage>
        <taxon>Eukaryota</taxon>
        <taxon>Viridiplantae</taxon>
        <taxon>Streptophyta</taxon>
        <taxon>Embryophyta</taxon>
        <taxon>Bryophyta</taxon>
        <taxon>Bryophytina</taxon>
        <taxon>Bryopsida</taxon>
        <taxon>Dicranidae</taxon>
        <taxon>Pseudoditrichales</taxon>
        <taxon>Ditrichaceae</taxon>
        <taxon>Ceratodon</taxon>
    </lineage>
</organism>
<name>A0A8T0IME3_CERPU</name>
<dbReference type="Pfam" id="PF19633">
    <property type="entry name" value="SDG2_C"/>
    <property type="match status" value="1"/>
</dbReference>
<proteinExistence type="predicted"/>
<feature type="region of interest" description="Disordered" evidence="2">
    <location>
        <begin position="610"/>
        <end position="651"/>
    </location>
</feature>
<feature type="compositionally biased region" description="Basic and acidic residues" evidence="2">
    <location>
        <begin position="414"/>
        <end position="432"/>
    </location>
</feature>
<dbReference type="SUPFAM" id="SSF57756">
    <property type="entry name" value="Retrovirus zinc finger-like domains"/>
    <property type="match status" value="1"/>
</dbReference>
<feature type="region of interest" description="Disordered" evidence="2">
    <location>
        <begin position="1406"/>
        <end position="1429"/>
    </location>
</feature>
<dbReference type="Pfam" id="PF00098">
    <property type="entry name" value="zf-CCHC"/>
    <property type="match status" value="1"/>
</dbReference>
<evidence type="ECO:0000313" key="5">
    <source>
        <dbReference type="EMBL" id="KAG0584934.1"/>
    </source>
</evidence>
<feature type="region of interest" description="Disordered" evidence="2">
    <location>
        <begin position="1835"/>
        <end position="1856"/>
    </location>
</feature>
<keyword evidence="6" id="KW-1185">Reference proteome</keyword>
<feature type="region of interest" description="Disordered" evidence="2">
    <location>
        <begin position="1906"/>
        <end position="2005"/>
    </location>
</feature>
<feature type="region of interest" description="Disordered" evidence="2">
    <location>
        <begin position="155"/>
        <end position="436"/>
    </location>
</feature>
<sequence>MRGDSADLIDVYRTKWQAGSEVLSNVGDLMWDCGKAAAADHFNCMDRSRGFGGHQFEGQPQIFPRADWVRNCFNCGQPGHLARECPQNLVRRGVGVQFGFLQRGGIPPQRWPFPGIRPLALNPREAAFLLNGRDDGQQLWQQQVANDFQDSRVPGIVGRDSGNRNNAFIHSRVGDRARDRHSGWADFDAHSNLSLPSRVSDESHRKTIPPRRPVVKRNGALRGSPLRKEAEDNDGSFRAPANASSSVVEEGGKSSFTEEKPPSSRAEKDGLFETKPPTDREIGPESASDCSHSQARVLADSDDPRRALQGNKAESRSQEKDSSTSGLNARPPQALKDERVDLDLENGEFVSEGNSEWPASSNHPVGKDPVISKSNYDGKDLVLQQTPTEPAILNGRAIKERKPSSKTGPSPDAGDVRVKTATDDGGDLRSRSDNSCSLKPDCTAKETGINIRLERKGDGKGGEGAELLSASNEARNGGTCQGTSQDNRSPAGPVYGNEVRDVDSEANVGGDLSGDSLGSGIIVKRHTDPISLEGDLISCDKNSNMQCRPLSSTPPVFKVSESQRSLHPAFISPVPVREHNFSGGWKGRYANEWKNSHKANERGETVRFDSGEFSQSQCNGKTNILPRRSGSSELTGQDFQSEHVTRNNESKDWSSVEHKVCEHVSLVAGAQLQQNCAACQAEGSVKLVNGIEMINSDNVEKGAVPIVGSGIPNEVEGSHKGFEEKNTDSVVSEEGYNIDARVEKLMLNFPLVQGREQESVADALMAASQRITEDDYEGGSEEIPSVARVLLESQDMAVRTDAPAGCEGAETPAQFVVKSPGRAKLPIQVSNTNCWKYPTAGGDWRLTQTEKAEPTGVSGGKVISWKKEVMNMGVSLCEVDNGGVSDPRRLIQGVAVSQHRKLEVPGWACAAIHKMENSLDVQPHPTELVAGKVGSLSHLGGHSEVLSTKASASTPKPLKAPSVGVIVQNEISGIRGKDPLKKSGQTRIIRKKPETTNMLHRTASTANQTTASVTAQVVTGVPLDSDSRVGALTDLNSRHNSRNSVELANSFPQPDQQSAGDVHDLSLFYGKVPAVTSKRSKDLAPAVLRRHELQLESGVWHFLDAAGHERGPFFVSALLRFVTEGLLPPAASVFRKSDNIWIPVSHLLQYFNAHAPAPASTPLAHRFEDSCYPVKSAISTEVFTRGGPANLQLDFPVQSVSSSTFHCDHPQFLGYTNGKLHELVMKSFRGSFAGFFNDALDIWSNSKRSTVLPEVVALDIALGEETALSTSLQANVGADVPVKRSFGLKKIGGKTRNENRRDVESLRSQMESFADKEIQDVPSPVSQSPNETTSSNVDGSLLMAEQNFWSEGGRSADDMQLCRGGLPHISVVEVDGSNSSTASQVAVHATMATSTGTMAKEVPSDQEISETGAVHEQHSSLDAGGSSSQSGWASLTSRLLSKVLRLLRGDPKSLAAAMATCQSWKDCAQHIKLSIKHIDLSGLGSHCDDTILGGLLGYGGGKLRRITLDHCMNVSSKGLGRLLKSYPAIREVAISGCVQLRELVELYPQVKWVGNPWAVPQGLDLLRYRVTNNKFNQRDVGGKREHGDDGHSGCSLDEIGYRDKSTEESESPGTNHRIDPLVKDADAFQVGYPSRDSKRLKANAGNGVRNGFGINVGKTDDQQSVGTVDEKELQLKKRRNAYSSKRKLNNKLIIKTQNSALGSSKKVAVSSQKADNVAKEVLWSSKNTEKDIDKILARALRVVMDADSDQLFYRLANEQVSEGRGAFAKPVQTDFCTVQKKLKMGHYRGKDGVKSFKEDLLQPLRSAFRLEHDSLMYKTAGRLFKVVHQVGQQLDNQLSKPQNREPADGQSKALGSCVTSTRTLLKSKGSKDLTVEKHRSSKRSWDSGTGGGRFVKRTKVLSIMNSRSDGDMVSRESDLQGSFDRDKEIDRDSRRARMRRNQWTESEAESSDEEDIDEALYDEPEDEDTETSGSDIASKSELADETMEDYNEGTESDDAYSGFGGEGSSRDWWGARMTKAAMVPPLTRKYEVIEEYRIVDDFERVAAKMKVSLPDDYQEKLKAANEKGGDRYAHLDVPELKDFKPRKRLGEEVLEQEVYGIDPFTYNLLLNTMPADSELFTDKQKQLFIEEKLLRTLNREVSSFTGSGKAPMEYSLEKVITHICNDMHSDQPLQIFCKILLKNMKNHLNDKYVAYRKGLGVVCNKREGFDDGDFVVEFFGEVYPPWRWYEKQDGIRSLQKKDKDPAPEFYNIVFERPKGDSLGYDVLVVDAMHKANFASRLCHSCRPNCEAKVTAVEGKYMIGVYTLRKIEFGEELTFDYCCVTESKEEHDSSVCLCGSQGCKGSYLCYTGPGAYDEVLKEYHGILDRHNLLLQACTSGAVTFREQDELKQAGLGPSLLDGLPQWVIKYAAGIVSYLNFERLRLPDELMKADMQRHTGLEIDRQDIEVQTEGVYNQRLQNLAITLDKVRHILAKLYGEDASMAPPPLRMLEPHELVDFIWKGKDSVVGELLQCMAVHAPEGLADLTRQIQEHNPPPGGDIEENLRKSLLWLRDTLRKVPATCVGRHDAAADLIHLYAYTKYFFTNYDYGLVDSQPILIYACDLGPKHSGSGPYMWRKSYSKNYIWGQLISWFRQTSADPGASLVQDRRGCLMLPDISSCYARTIQHDFRCGYSDKDRKRMVMHMETHPQKKWTRKFTPELWNFKSDRGLFGSPMLDAAVSKTKLNKECIQWLKTRETVFHGPWDEE</sequence>
<dbReference type="SMART" id="SM00343">
    <property type="entry name" value="ZnF_C2HC"/>
    <property type="match status" value="1"/>
</dbReference>
<keyword evidence="1" id="KW-0863">Zinc-finger</keyword>
<comment type="caution">
    <text evidence="5">The sequence shown here is derived from an EMBL/GenBank/DDBJ whole genome shotgun (WGS) entry which is preliminary data.</text>
</comment>
<dbReference type="PROSITE" id="PS50158">
    <property type="entry name" value="ZF_CCHC"/>
    <property type="match status" value="1"/>
</dbReference>
<evidence type="ECO:0000313" key="6">
    <source>
        <dbReference type="Proteomes" id="UP000822688"/>
    </source>
</evidence>
<dbReference type="InterPro" id="IPR035445">
    <property type="entry name" value="GYF-like_dom_sf"/>
</dbReference>
<dbReference type="Pfam" id="PF00856">
    <property type="entry name" value="SET"/>
    <property type="match status" value="1"/>
</dbReference>
<evidence type="ECO:0008006" key="7">
    <source>
        <dbReference type="Google" id="ProtNLM"/>
    </source>
</evidence>
<dbReference type="Gene3D" id="4.10.60.10">
    <property type="entry name" value="Zinc finger, CCHC-type"/>
    <property type="match status" value="1"/>
</dbReference>
<reference evidence="5" key="1">
    <citation type="submission" date="2020-06" db="EMBL/GenBank/DDBJ databases">
        <title>WGS assembly of Ceratodon purpureus strain R40.</title>
        <authorList>
            <person name="Carey S.B."/>
            <person name="Jenkins J."/>
            <person name="Shu S."/>
            <person name="Lovell J.T."/>
            <person name="Sreedasyam A."/>
            <person name="Maumus F."/>
            <person name="Tiley G.P."/>
            <person name="Fernandez-Pozo N."/>
            <person name="Barry K."/>
            <person name="Chen C."/>
            <person name="Wang M."/>
            <person name="Lipzen A."/>
            <person name="Daum C."/>
            <person name="Saski C.A."/>
            <person name="Payton A.C."/>
            <person name="Mcbreen J.C."/>
            <person name="Conrad R.E."/>
            <person name="Kollar L.M."/>
            <person name="Olsson S."/>
            <person name="Huttunen S."/>
            <person name="Landis J.B."/>
            <person name="Wickett N.J."/>
            <person name="Johnson M.G."/>
            <person name="Rensing S.A."/>
            <person name="Grimwood J."/>
            <person name="Schmutz J."/>
            <person name="Mcdaniel S.F."/>
        </authorList>
    </citation>
    <scope>NUCLEOTIDE SEQUENCE</scope>
    <source>
        <strain evidence="5">R40</strain>
    </source>
</reference>
<dbReference type="Gene3D" id="2.170.270.10">
    <property type="entry name" value="SET domain"/>
    <property type="match status" value="1"/>
</dbReference>
<feature type="compositionally biased region" description="Basic and acidic residues" evidence="2">
    <location>
        <begin position="313"/>
        <end position="322"/>
    </location>
</feature>
<feature type="region of interest" description="Disordered" evidence="2">
    <location>
        <begin position="1578"/>
        <end position="1619"/>
    </location>
</feature>
<dbReference type="GO" id="GO:0003676">
    <property type="term" value="F:nucleic acid binding"/>
    <property type="evidence" value="ECO:0007669"/>
    <property type="project" value="InterPro"/>
</dbReference>
<feature type="compositionally biased region" description="Polar residues" evidence="2">
    <location>
        <begin position="629"/>
        <end position="639"/>
    </location>
</feature>
<feature type="compositionally biased region" description="Basic and acidic residues" evidence="2">
    <location>
        <begin position="1908"/>
        <end position="1935"/>
    </location>
</feature>
<dbReference type="SUPFAM" id="SSF55277">
    <property type="entry name" value="GYF domain"/>
    <property type="match status" value="1"/>
</dbReference>
<feature type="region of interest" description="Disordered" evidence="2">
    <location>
        <begin position="1314"/>
        <end position="1337"/>
    </location>
</feature>
<dbReference type="GO" id="GO:0008270">
    <property type="term" value="F:zinc ion binding"/>
    <property type="evidence" value="ECO:0007669"/>
    <property type="project" value="UniProtKB-KW"/>
</dbReference>